<sequence length="279" mass="31155">MNDAKAYYSARVPWQADHSAFVFKQYRSADVKAALRSLAGGNCAYCESKIGAVGAREVEHYRPKGGIRGEAQHPGYWWLAHSWENLLPTCRDCNKSLRQHIVTPTMSRADVEALLSKRPSNSHGKANQFDVRGTRALDANFSLDDEDPLLIDPCIRDPTNELSWDFSTELTLIEPKITGASVSPFGAYTIRTCALNRAEIVLDRIAALRPMRAIRTHIVNRLNRWNGSADDLSDILAEVAALKAFAEPEQPYAGMAAAYISEFEMEFSRWRIERGLAAP</sequence>
<proteinExistence type="predicted"/>
<dbReference type="CDD" id="cd00085">
    <property type="entry name" value="HNHc"/>
    <property type="match status" value="1"/>
</dbReference>
<name>A0A7C9VBV9_9BRAD</name>
<accession>A0A7C9VBV9</accession>
<dbReference type="Proteomes" id="UP000480266">
    <property type="component" value="Unassembled WGS sequence"/>
</dbReference>
<dbReference type="Gene3D" id="1.10.30.50">
    <property type="match status" value="1"/>
</dbReference>
<dbReference type="AlphaFoldDB" id="A0A7C9VBV9"/>
<evidence type="ECO:0000313" key="1">
    <source>
        <dbReference type="EMBL" id="NGX94308.1"/>
    </source>
</evidence>
<gene>
    <name evidence="1" type="ORF">G4V63_03425</name>
</gene>
<dbReference type="InterPro" id="IPR003615">
    <property type="entry name" value="HNH_nuc"/>
</dbReference>
<organism evidence="1 2">
    <name type="scientific">Candidatus Afipia apatlaquensis</name>
    <dbReference type="NCBI Taxonomy" id="2712852"/>
    <lineage>
        <taxon>Bacteria</taxon>
        <taxon>Pseudomonadati</taxon>
        <taxon>Pseudomonadota</taxon>
        <taxon>Alphaproteobacteria</taxon>
        <taxon>Hyphomicrobiales</taxon>
        <taxon>Nitrobacteraceae</taxon>
        <taxon>Afipia</taxon>
    </lineage>
</organism>
<keyword evidence="2" id="KW-1185">Reference proteome</keyword>
<dbReference type="EMBL" id="JAAMRR010000173">
    <property type="protein sequence ID" value="NGX94308.1"/>
    <property type="molecule type" value="Genomic_DNA"/>
</dbReference>
<evidence type="ECO:0008006" key="3">
    <source>
        <dbReference type="Google" id="ProtNLM"/>
    </source>
</evidence>
<reference evidence="1" key="1">
    <citation type="submission" date="2020-02" db="EMBL/GenBank/DDBJ databases">
        <title>Draft genome sequence of Candidatus Afipia apatlaquensis IBT-C3, a potential strain for decolorization of textile dyes.</title>
        <authorList>
            <person name="Sanchez-Reyes A."/>
            <person name="Breton-Deval L."/>
            <person name="Mangelson H."/>
            <person name="Sanchez-Flores A."/>
        </authorList>
    </citation>
    <scope>NUCLEOTIDE SEQUENCE [LARGE SCALE GENOMIC DNA]</scope>
    <source>
        <strain evidence="1">IBT-C3</strain>
    </source>
</reference>
<protein>
    <recommendedName>
        <fullName evidence="3">HNH endonuclease</fullName>
    </recommendedName>
</protein>
<comment type="caution">
    <text evidence="1">The sequence shown here is derived from an EMBL/GenBank/DDBJ whole genome shotgun (WGS) entry which is preliminary data.</text>
</comment>
<evidence type="ECO:0000313" key="2">
    <source>
        <dbReference type="Proteomes" id="UP000480266"/>
    </source>
</evidence>